<reference evidence="9 10" key="1">
    <citation type="journal article" date="2015" name="Mol. Plant Microbe Interact.">
        <title>Genome, transcriptome, and functional analyses of Penicillium expansum provide new insights into secondary metabolism and pathogenicity.</title>
        <authorList>
            <person name="Ballester A.R."/>
            <person name="Marcet-Houben M."/>
            <person name="Levin E."/>
            <person name="Sela N."/>
            <person name="Selma-Lazaro C."/>
            <person name="Carmona L."/>
            <person name="Wisniewski M."/>
            <person name="Droby S."/>
            <person name="Gonzalez-Candelas L."/>
            <person name="Gabaldon T."/>
        </authorList>
    </citation>
    <scope>NUCLEOTIDE SEQUENCE [LARGE SCALE GENOMIC DNA]</scope>
    <source>
        <strain evidence="9 10">PHI-1</strain>
    </source>
</reference>
<dbReference type="PANTHER" id="PTHR46077">
    <property type="entry name" value="E3 UBIQUITIN-PROTEIN LIGASE TOPORS"/>
    <property type="match status" value="1"/>
</dbReference>
<evidence type="ECO:0000256" key="6">
    <source>
        <dbReference type="PROSITE-ProRule" id="PRU00175"/>
    </source>
</evidence>
<dbReference type="InterPro" id="IPR013083">
    <property type="entry name" value="Znf_RING/FYVE/PHD"/>
</dbReference>
<feature type="domain" description="RING-type" evidence="8">
    <location>
        <begin position="29"/>
        <end position="69"/>
    </location>
</feature>
<keyword evidence="5" id="KW-0804">Transcription</keyword>
<dbReference type="STRING" id="40296.A0A0A2L5Z0"/>
<dbReference type="EMBL" id="JQGA01000595">
    <property type="protein sequence ID" value="KGO74598.1"/>
    <property type="molecule type" value="Genomic_DNA"/>
</dbReference>
<keyword evidence="6" id="KW-0862">Zinc</keyword>
<keyword evidence="6" id="KW-0479">Metal-binding</keyword>
<accession>A0A0A2L5Z0</accession>
<feature type="compositionally biased region" description="Basic and acidic residues" evidence="7">
    <location>
        <begin position="127"/>
        <end position="136"/>
    </location>
</feature>
<dbReference type="GO" id="GO:0061630">
    <property type="term" value="F:ubiquitin protein ligase activity"/>
    <property type="evidence" value="ECO:0007669"/>
    <property type="project" value="UniProtKB-EC"/>
</dbReference>
<dbReference type="EC" id="2.3.2.27" evidence="2"/>
<evidence type="ECO:0000256" key="4">
    <source>
        <dbReference type="ARBA" id="ARBA00023015"/>
    </source>
</evidence>
<evidence type="ECO:0000256" key="5">
    <source>
        <dbReference type="ARBA" id="ARBA00023163"/>
    </source>
</evidence>
<dbReference type="SUPFAM" id="SSF57850">
    <property type="entry name" value="RING/U-box"/>
    <property type="match status" value="1"/>
</dbReference>
<dbReference type="Gene3D" id="3.30.40.10">
    <property type="entry name" value="Zinc/RING finger domain, C3HC4 (zinc finger)"/>
    <property type="match status" value="1"/>
</dbReference>
<organism evidence="9 10">
    <name type="scientific">Penicillium italicum</name>
    <name type="common">Blue mold</name>
    <dbReference type="NCBI Taxonomy" id="40296"/>
    <lineage>
        <taxon>Eukaryota</taxon>
        <taxon>Fungi</taxon>
        <taxon>Dikarya</taxon>
        <taxon>Ascomycota</taxon>
        <taxon>Pezizomycotina</taxon>
        <taxon>Eurotiomycetes</taxon>
        <taxon>Eurotiomycetidae</taxon>
        <taxon>Eurotiales</taxon>
        <taxon>Aspergillaceae</taxon>
        <taxon>Penicillium</taxon>
    </lineage>
</organism>
<evidence type="ECO:0000256" key="1">
    <source>
        <dbReference type="ARBA" id="ARBA00000900"/>
    </source>
</evidence>
<evidence type="ECO:0000313" key="9">
    <source>
        <dbReference type="EMBL" id="KGO74598.1"/>
    </source>
</evidence>
<keyword evidence="3" id="KW-0808">Transferase</keyword>
<keyword evidence="10" id="KW-1185">Reference proteome</keyword>
<dbReference type="GO" id="GO:0006513">
    <property type="term" value="P:protein monoubiquitination"/>
    <property type="evidence" value="ECO:0007669"/>
    <property type="project" value="TreeGrafter"/>
</dbReference>
<dbReference type="PhylomeDB" id="A0A0A2L5Z0"/>
<protein>
    <recommendedName>
        <fullName evidence="2">RING-type E3 ubiquitin transferase</fullName>
        <ecNumber evidence="2">2.3.2.27</ecNumber>
    </recommendedName>
</protein>
<dbReference type="GO" id="GO:0008270">
    <property type="term" value="F:zinc ion binding"/>
    <property type="evidence" value="ECO:0007669"/>
    <property type="project" value="UniProtKB-KW"/>
</dbReference>
<keyword evidence="6" id="KW-0863">Zinc-finger</keyword>
<dbReference type="OMA" id="RRHIYRH"/>
<dbReference type="Proteomes" id="UP000030104">
    <property type="component" value="Unassembled WGS sequence"/>
</dbReference>
<dbReference type="HOGENOM" id="CLU_630218_0_0_1"/>
<proteinExistence type="predicted"/>
<keyword evidence="4" id="KW-0805">Transcription regulation</keyword>
<evidence type="ECO:0000256" key="3">
    <source>
        <dbReference type="ARBA" id="ARBA00022679"/>
    </source>
</evidence>
<dbReference type="InterPro" id="IPR001841">
    <property type="entry name" value="Znf_RING"/>
</dbReference>
<gene>
    <name evidence="9" type="ORF">PITC_002430</name>
</gene>
<name>A0A0A2L5Z0_PENIT</name>
<evidence type="ECO:0000259" key="8">
    <source>
        <dbReference type="PROSITE" id="PS50089"/>
    </source>
</evidence>
<evidence type="ECO:0000256" key="7">
    <source>
        <dbReference type="SAM" id="MobiDB-lite"/>
    </source>
</evidence>
<sequence>MDDVDLRQEILQRTLKEVADEEKEAANPCVICLENITEPCVAQPCHHSNFDFLCLVSWIEQQPKCPLCKTELTAVQYDLNATQGPKLYKLPPPSAAIPAAPAAVRSRPGNRYGPRGGRRPPPPPRPQPDDPLERRRNVYRNQTYSMRVGSNRLSQYRELTPELFSRDEELVSRARKWIRRELRVFSFLNPEPVEEQRTSHQVSRPGPERLENRRANNAEFLLEYVIAILRTVDLKGSAGQAEELLRDFIGRENACLFLHELQAWLRSPYNSLEDWDRHVQYSNTPRDLSFLLSVFEFEVADNIIFVPSLGGHREQTWIKDVFFFKKSNMYGPTVKHAITVFLHRENICKDSGLTLLHDNSENTGISGNGSNPGCVMDRFQHRHYLDTLMSADNSYKRSVTPAYSFHKEDRVVRDMPILITRKLKPPGHPSMSRAH</sequence>
<dbReference type="PROSITE" id="PS50089">
    <property type="entry name" value="ZF_RING_2"/>
    <property type="match status" value="1"/>
</dbReference>
<feature type="region of interest" description="Disordered" evidence="7">
    <location>
        <begin position="89"/>
        <end position="143"/>
    </location>
</feature>
<dbReference type="PANTHER" id="PTHR46077:SF1">
    <property type="entry name" value="TOP1 BINDING ARGININE_SERINE RICH PROTEIN, E3 UBIQUITIN LIGASE"/>
    <property type="match status" value="1"/>
</dbReference>
<comment type="caution">
    <text evidence="9">The sequence shown here is derived from an EMBL/GenBank/DDBJ whole genome shotgun (WGS) entry which is preliminary data.</text>
</comment>
<dbReference type="AlphaFoldDB" id="A0A0A2L5Z0"/>
<evidence type="ECO:0000313" key="10">
    <source>
        <dbReference type="Proteomes" id="UP000030104"/>
    </source>
</evidence>
<feature type="compositionally biased region" description="Low complexity" evidence="7">
    <location>
        <begin position="96"/>
        <end position="113"/>
    </location>
</feature>
<dbReference type="GO" id="GO:0000209">
    <property type="term" value="P:protein polyubiquitination"/>
    <property type="evidence" value="ECO:0007669"/>
    <property type="project" value="TreeGrafter"/>
</dbReference>
<evidence type="ECO:0000256" key="2">
    <source>
        <dbReference type="ARBA" id="ARBA00012483"/>
    </source>
</evidence>
<dbReference type="SMART" id="SM00184">
    <property type="entry name" value="RING"/>
    <property type="match status" value="1"/>
</dbReference>
<dbReference type="Pfam" id="PF13639">
    <property type="entry name" value="zf-RING_2"/>
    <property type="match status" value="1"/>
</dbReference>
<dbReference type="OrthoDB" id="21204at2759"/>
<comment type="catalytic activity">
    <reaction evidence="1">
        <text>S-ubiquitinyl-[E2 ubiquitin-conjugating enzyme]-L-cysteine + [acceptor protein]-L-lysine = [E2 ubiquitin-conjugating enzyme]-L-cysteine + N(6)-ubiquitinyl-[acceptor protein]-L-lysine.</text>
        <dbReference type="EC" id="2.3.2.27"/>
    </reaction>
</comment>